<dbReference type="GO" id="GO:0004315">
    <property type="term" value="F:3-oxoacyl-[acyl-carrier-protein] synthase activity"/>
    <property type="evidence" value="ECO:0007669"/>
    <property type="project" value="InterPro"/>
</dbReference>
<evidence type="ECO:0000313" key="9">
    <source>
        <dbReference type="Proteomes" id="UP000481861"/>
    </source>
</evidence>
<dbReference type="CDD" id="cd00833">
    <property type="entry name" value="PKS"/>
    <property type="match status" value="1"/>
</dbReference>
<dbReference type="PANTHER" id="PTHR43775:SF37">
    <property type="entry name" value="SI:DKEY-61P9.11"/>
    <property type="match status" value="1"/>
</dbReference>
<dbReference type="InterPro" id="IPR050091">
    <property type="entry name" value="PKS_NRPS_Biosynth_Enz"/>
</dbReference>
<feature type="domain" description="Carrier" evidence="5">
    <location>
        <begin position="1587"/>
        <end position="1664"/>
    </location>
</feature>
<dbReference type="SUPFAM" id="SSF47336">
    <property type="entry name" value="ACP-like"/>
    <property type="match status" value="1"/>
</dbReference>
<dbReference type="SMART" id="SM00825">
    <property type="entry name" value="PKS_KS"/>
    <property type="match status" value="1"/>
</dbReference>
<evidence type="ECO:0000256" key="3">
    <source>
        <dbReference type="ARBA" id="ARBA00022679"/>
    </source>
</evidence>
<dbReference type="SUPFAM" id="SSF55048">
    <property type="entry name" value="Probable ACP-binding domain of malonyl-CoA ACP transacylase"/>
    <property type="match status" value="1"/>
</dbReference>
<reference evidence="8 9" key="1">
    <citation type="submission" date="2020-01" db="EMBL/GenBank/DDBJ databases">
        <authorList>
            <consortium name="DOE Joint Genome Institute"/>
            <person name="Haridas S."/>
            <person name="Albert R."/>
            <person name="Binder M."/>
            <person name="Bloem J."/>
            <person name="Labutti K."/>
            <person name="Salamov A."/>
            <person name="Andreopoulos B."/>
            <person name="Baker S.E."/>
            <person name="Barry K."/>
            <person name="Bills G."/>
            <person name="Bluhm B.H."/>
            <person name="Cannon C."/>
            <person name="Castanera R."/>
            <person name="Culley D.E."/>
            <person name="Daum C."/>
            <person name="Ezra D."/>
            <person name="Gonzalez J.B."/>
            <person name="Henrissat B."/>
            <person name="Kuo A."/>
            <person name="Liang C."/>
            <person name="Lipzen A."/>
            <person name="Lutzoni F."/>
            <person name="Magnuson J."/>
            <person name="Mondo S."/>
            <person name="Nolan M."/>
            <person name="Ohm R."/>
            <person name="Pangilinan J."/>
            <person name="Park H.-J.H."/>
            <person name="Ramirez L."/>
            <person name="Alfaro M."/>
            <person name="Sun H."/>
            <person name="Tritt A."/>
            <person name="Yoshinaga Y."/>
            <person name="Zwiers L.-H.L."/>
            <person name="Turgeon B.G."/>
            <person name="Goodwin S.B."/>
            <person name="Spatafora J.W."/>
            <person name="Crous P.W."/>
            <person name="Grigoriev I.V."/>
        </authorList>
    </citation>
    <scope>NUCLEOTIDE SEQUENCE [LARGE SCALE GENOMIC DNA]</scope>
    <source>
        <strain evidence="8 9">CBS 611.86</strain>
    </source>
</reference>
<dbReference type="Gene3D" id="3.10.129.110">
    <property type="entry name" value="Polyketide synthase dehydratase"/>
    <property type="match status" value="1"/>
</dbReference>
<dbReference type="InterPro" id="IPR001227">
    <property type="entry name" value="Ac_transferase_dom_sf"/>
</dbReference>
<dbReference type="InterPro" id="IPR016035">
    <property type="entry name" value="Acyl_Trfase/lysoPLipase"/>
</dbReference>
<dbReference type="InterPro" id="IPR020841">
    <property type="entry name" value="PKS_Beta-ketoAc_synthase_dom"/>
</dbReference>
<sequence length="1674" mass="182718">MASPIDVLYYGDQSVEPFVSIEELVGESQKSELLDRFLHSVFKALTLEVASLPSPEKDLFSGSSFGALATLIRSKKTQNVAVSTVFSCVAQLGWTIVHREKYPERWSGSLDRALVGVCTGSLAAIAAIVARSETDLLRLAPEFALLALRLGIEVSRRSLSLENSSEPWSVAVTRVSREDLEAALDAFNRSQNIPAYKRVYISAQSSAGITLSGPPTILQSFFENSQAMKAVPKLTMPIYGSFHASHLPLPNVEGIVGNSEFWKRPITGDMRKSLLLPSSTGEDQNTLHELLISAVTDILQNPIDFESLVKRTQSKTQGKLVRFASIGPAHTGALKRALTPTEIERFGSLSLPSSEQLSPKDDYKDAIAIVGMACRLPEAQTLDEFWEVLMQGRDLHRQIPPDRFDVATHYDPSGKIPNTSITQWGCFDDNIAQFDLSLFKMSPREAIQTDPCHRMMLITGYEALEAAGYYDPGSPRPKFGTFYGQAGDDYRMANSGQNVDTNYITGGIRAFAPGRVSYFFGWEGPSMSVDTACSSSAVAIHQACSSLHLRESDMALAGGANLLTSSDFFAGLSRARFVSTTGPCKTFDENADGYCRADGAGSVVLKRYEDAIRDKDNILGVIRSIETGHAGTAISITHPDADHQYALFSSVLAKVGMDAQDIDHVEMHGTGTQAGDLAETSSVARLLQAANRPRPNNQPLTIASVKPNVGHSEGASGVTSLIKAILMMKHRVNPRHIGIKTKMNPKLPPLADLGIIPPLEHRPYVPIGDKARMLVNNFNATGGATTMVLEEHTPNQELTIDPRGYYPIVISAATQKSLTKAMSRLLDHLKAEPDVELSHLSYTLTARRLHHSYGFSCVASGINDLVQQLQSAGASPSRTSITKRGALKSVVFAFTGQAVSHIGMAKTLYRTNDIFRGHLVQSDALCRNMDLPSFLEVIDNDSSEDLSRYGPTKAQLALVALEVALAHLFSSWGIRPVAVMGHSLGEYSALCVSQALSVADTLYLVGRRAQLMESLCRPKEYAMIATSLSAKDAQKHLAKFDTCQVACLNGPSQTVISGPDAAIDDLSAYLERQSVKIKKLPVDYAFHSAQMDPLLSQYERIADGVSFHEPKVPLVSTYLGRAANIEDLNPRYVCQQTRQAVKFQEAVETLDLEYSPLWIELGPAPTCSQFISLITGTRNTVAALDPRKPNWRTISDVVTKHYLAHGDLRWDEFHKQYLDSLRLVQTPSYSFDMTKQWIQYEGNWGIIKNHGPTVQAATTSPPTESLISSTLTRLESASVNKDARKLVFSSDLKGHRSPELGSVYSIGNATFTAGSIFVDMALTAASELWKRVNIDVACPVMEVASLELLDGVQLGGSDGQLKLTATQQPFDESMVQITISNVEAGGKSRDLAKCKVIYGDNDEWTADADVTSFLYQSRMDLLEMVHKSTSGLSTPASTNTLQSIQELILAPGTSEAVARIVLQASQGDFKCDPQWSNAILQLSSFVLAREDICYLLSGWQALRVLRPLQSGTQYRCHIRVQQDDATGSMTGNLHVFDSEGRPVAKVKNIRYQAAGRVNKPLLGKPKVLPQVAWSDTQTTTVPMKQSSESTVDISQVLSVLASELGINVEALDDQELLEDMGVDSIMGMTLLAKMQESFTAKLPSQLLVEQNSFGKLKTFFGNWSALQVPMTNGA</sequence>
<dbReference type="GO" id="GO:0044550">
    <property type="term" value="P:secondary metabolite biosynthetic process"/>
    <property type="evidence" value="ECO:0007669"/>
    <property type="project" value="TreeGrafter"/>
</dbReference>
<dbReference type="SUPFAM" id="SSF53901">
    <property type="entry name" value="Thiolase-like"/>
    <property type="match status" value="1"/>
</dbReference>
<feature type="region of interest" description="C-terminal hotdog fold" evidence="4">
    <location>
        <begin position="1415"/>
        <end position="1560"/>
    </location>
</feature>
<accession>A0A7C8MMM6</accession>
<dbReference type="PANTHER" id="PTHR43775">
    <property type="entry name" value="FATTY ACID SYNTHASE"/>
    <property type="match status" value="1"/>
</dbReference>
<dbReference type="InterPro" id="IPR042104">
    <property type="entry name" value="PKS_dehydratase_sf"/>
</dbReference>
<dbReference type="Pfam" id="PF00698">
    <property type="entry name" value="Acyl_transf_1"/>
    <property type="match status" value="1"/>
</dbReference>
<dbReference type="InterPro" id="IPR016036">
    <property type="entry name" value="Malonyl_transacylase_ACP-bd"/>
</dbReference>
<proteinExistence type="predicted"/>
<dbReference type="PROSITE" id="PS00012">
    <property type="entry name" value="PHOSPHOPANTETHEINE"/>
    <property type="match status" value="1"/>
</dbReference>
<dbReference type="GO" id="GO:0006633">
    <property type="term" value="P:fatty acid biosynthetic process"/>
    <property type="evidence" value="ECO:0007669"/>
    <property type="project" value="InterPro"/>
</dbReference>
<name>A0A7C8MMM6_9PLEO</name>
<dbReference type="InterPro" id="IPR006162">
    <property type="entry name" value="Ppantetheine_attach_site"/>
</dbReference>
<dbReference type="InterPro" id="IPR014030">
    <property type="entry name" value="Ketoacyl_synth_N"/>
</dbReference>
<dbReference type="SUPFAM" id="SSF52151">
    <property type="entry name" value="FabD/lysophospholipase-like"/>
    <property type="match status" value="1"/>
</dbReference>
<dbReference type="InterPro" id="IPR049551">
    <property type="entry name" value="PKS_DH_C"/>
</dbReference>
<keyword evidence="1" id="KW-0596">Phosphopantetheine</keyword>
<dbReference type="InterPro" id="IPR014031">
    <property type="entry name" value="Ketoacyl_synth_C"/>
</dbReference>
<evidence type="ECO:0000259" key="7">
    <source>
        <dbReference type="PROSITE" id="PS52019"/>
    </source>
</evidence>
<dbReference type="OrthoDB" id="329835at2759"/>
<dbReference type="Proteomes" id="UP000481861">
    <property type="component" value="Unassembled WGS sequence"/>
</dbReference>
<protein>
    <submittedName>
        <fullName evidence="8">Uncharacterized protein</fullName>
    </submittedName>
</protein>
<evidence type="ECO:0000259" key="5">
    <source>
        <dbReference type="PROSITE" id="PS50075"/>
    </source>
</evidence>
<dbReference type="InterPro" id="IPR018201">
    <property type="entry name" value="Ketoacyl_synth_AS"/>
</dbReference>
<dbReference type="Pfam" id="PF14765">
    <property type="entry name" value="PS-DH"/>
    <property type="match status" value="1"/>
</dbReference>
<dbReference type="Pfam" id="PF00109">
    <property type="entry name" value="ketoacyl-synt"/>
    <property type="match status" value="1"/>
</dbReference>
<dbReference type="PROSITE" id="PS00606">
    <property type="entry name" value="KS3_1"/>
    <property type="match status" value="1"/>
</dbReference>
<organism evidence="8 9">
    <name type="scientific">Massariosphaeria phaeospora</name>
    <dbReference type="NCBI Taxonomy" id="100035"/>
    <lineage>
        <taxon>Eukaryota</taxon>
        <taxon>Fungi</taxon>
        <taxon>Dikarya</taxon>
        <taxon>Ascomycota</taxon>
        <taxon>Pezizomycotina</taxon>
        <taxon>Dothideomycetes</taxon>
        <taxon>Pleosporomycetidae</taxon>
        <taxon>Pleosporales</taxon>
        <taxon>Pleosporales incertae sedis</taxon>
        <taxon>Massariosphaeria</taxon>
    </lineage>
</organism>
<dbReference type="InterPro" id="IPR032088">
    <property type="entry name" value="SAT"/>
</dbReference>
<gene>
    <name evidence="8" type="ORF">BDV95DRAFT_644000</name>
</gene>
<dbReference type="Pfam" id="PF02801">
    <property type="entry name" value="Ketoacyl-synt_C"/>
    <property type="match status" value="1"/>
</dbReference>
<dbReference type="GO" id="GO:0004312">
    <property type="term" value="F:fatty acid synthase activity"/>
    <property type="evidence" value="ECO:0007669"/>
    <property type="project" value="TreeGrafter"/>
</dbReference>
<evidence type="ECO:0000313" key="8">
    <source>
        <dbReference type="EMBL" id="KAF2877122.1"/>
    </source>
</evidence>
<dbReference type="Gene3D" id="3.40.366.10">
    <property type="entry name" value="Malonyl-Coenzyme A Acyl Carrier Protein, domain 2"/>
    <property type="match status" value="2"/>
</dbReference>
<dbReference type="Pfam" id="PF00550">
    <property type="entry name" value="PP-binding"/>
    <property type="match status" value="1"/>
</dbReference>
<dbReference type="PROSITE" id="PS52004">
    <property type="entry name" value="KS3_2"/>
    <property type="match status" value="1"/>
</dbReference>
<dbReference type="Pfam" id="PF16073">
    <property type="entry name" value="SAT"/>
    <property type="match status" value="1"/>
</dbReference>
<comment type="caution">
    <text evidence="8">The sequence shown here is derived from an EMBL/GenBank/DDBJ whole genome shotgun (WGS) entry which is preliminary data.</text>
</comment>
<dbReference type="InterPro" id="IPR049900">
    <property type="entry name" value="PKS_mFAS_DH"/>
</dbReference>
<comment type="caution">
    <text evidence="4">Lacks conserved residue(s) required for the propagation of feature annotation.</text>
</comment>
<dbReference type="EMBL" id="JAADJZ010000002">
    <property type="protein sequence ID" value="KAF2877122.1"/>
    <property type="molecule type" value="Genomic_DNA"/>
</dbReference>
<keyword evidence="9" id="KW-1185">Reference proteome</keyword>
<dbReference type="InterPro" id="IPR036736">
    <property type="entry name" value="ACP-like_sf"/>
</dbReference>
<dbReference type="SMART" id="SM00827">
    <property type="entry name" value="PKS_AT"/>
    <property type="match status" value="1"/>
</dbReference>
<feature type="domain" description="Ketosynthase family 3 (KS3)" evidence="6">
    <location>
        <begin position="364"/>
        <end position="791"/>
    </location>
</feature>
<evidence type="ECO:0000256" key="4">
    <source>
        <dbReference type="PROSITE-ProRule" id="PRU01363"/>
    </source>
</evidence>
<dbReference type="Pfam" id="PF22621">
    <property type="entry name" value="CurL-like_PKS_C"/>
    <property type="match status" value="1"/>
</dbReference>
<feature type="region of interest" description="N-terminal hotdog fold" evidence="4">
    <location>
        <begin position="1264"/>
        <end position="1403"/>
    </location>
</feature>
<dbReference type="Gene3D" id="1.10.1200.10">
    <property type="entry name" value="ACP-like"/>
    <property type="match status" value="1"/>
</dbReference>
<keyword evidence="2" id="KW-0597">Phosphoprotein</keyword>
<feature type="domain" description="PKS/mFAS DH" evidence="7">
    <location>
        <begin position="1264"/>
        <end position="1560"/>
    </location>
</feature>
<dbReference type="PROSITE" id="PS52019">
    <property type="entry name" value="PKS_MFAS_DH"/>
    <property type="match status" value="1"/>
</dbReference>
<dbReference type="PROSITE" id="PS50075">
    <property type="entry name" value="CARRIER"/>
    <property type="match status" value="1"/>
</dbReference>
<keyword evidence="3" id="KW-0808">Transferase</keyword>
<dbReference type="InterPro" id="IPR014043">
    <property type="entry name" value="Acyl_transferase_dom"/>
</dbReference>
<dbReference type="InterPro" id="IPR016039">
    <property type="entry name" value="Thiolase-like"/>
</dbReference>
<evidence type="ECO:0000256" key="2">
    <source>
        <dbReference type="ARBA" id="ARBA00022553"/>
    </source>
</evidence>
<dbReference type="InterPro" id="IPR009081">
    <property type="entry name" value="PP-bd_ACP"/>
</dbReference>
<evidence type="ECO:0000259" key="6">
    <source>
        <dbReference type="PROSITE" id="PS52004"/>
    </source>
</evidence>
<dbReference type="Gene3D" id="3.40.47.10">
    <property type="match status" value="1"/>
</dbReference>
<dbReference type="Gene3D" id="3.30.70.3290">
    <property type="match status" value="1"/>
</dbReference>
<evidence type="ECO:0000256" key="1">
    <source>
        <dbReference type="ARBA" id="ARBA00022450"/>
    </source>
</evidence>